<dbReference type="PANTHER" id="PTHR30012">
    <property type="entry name" value="GENERAL SECRETION PATHWAY PROTEIN"/>
    <property type="match status" value="1"/>
</dbReference>
<evidence type="ECO:0000256" key="1">
    <source>
        <dbReference type="ARBA" id="ARBA00004651"/>
    </source>
</evidence>
<sequence>MKRVFRSDEDRASFLIQLSDLLKDGYPLLDALTLYQAFVKDREKDWIEDVKKLLTEGDLLSDGLEAAGYSKDIRNYLQTIEKYGDLQVGLERTGTLLQKRASMQKQLKSILVYPFMLFIGVVLLGTVLMEGILPQFALFYESMGHELPFFTQIAIIFINWFRLPIFLIVVGSAVSFLIWFKRKPVSEQVNVMINIPFISLYLKQLLTYYFAAQLAPMLQNGLSLQDSLCIMSEESKLVFFQLEASSLLEYLKDGEDFPALLASKRHFIPQLALVVSFGEKKGELANELDTFAQFLFTKMYERTYSLMKLIQPVFFCLVGLLVITLFLSMMLPVFSLLDEW</sequence>
<dbReference type="NCBIfam" id="NF041012">
    <property type="entry name" value="T4P_ComGB"/>
    <property type="match status" value="1"/>
</dbReference>
<dbReference type="GO" id="GO:0005886">
    <property type="term" value="C:plasma membrane"/>
    <property type="evidence" value="ECO:0007669"/>
    <property type="project" value="UniProtKB-SubCell"/>
</dbReference>
<proteinExistence type="inferred from homology"/>
<accession>A0A859FDL3</accession>
<name>A0A859FDL3_9BACI</name>
<dbReference type="RefSeq" id="WP_176008965.1">
    <property type="nucleotide sequence ID" value="NZ_CP041372.2"/>
</dbReference>
<protein>
    <submittedName>
        <fullName evidence="11">Type II secretion system F family protein</fullName>
    </submittedName>
</protein>
<feature type="transmembrane region" description="Helical" evidence="9">
    <location>
        <begin position="110"/>
        <end position="129"/>
    </location>
</feature>
<evidence type="ECO:0000256" key="2">
    <source>
        <dbReference type="ARBA" id="ARBA00005745"/>
    </source>
</evidence>
<dbReference type="Proteomes" id="UP000318138">
    <property type="component" value="Chromosome"/>
</dbReference>
<dbReference type="Pfam" id="PF00482">
    <property type="entry name" value="T2SSF"/>
    <property type="match status" value="2"/>
</dbReference>
<evidence type="ECO:0000313" key="11">
    <source>
        <dbReference type="EMBL" id="QKS70928.1"/>
    </source>
</evidence>
<evidence type="ECO:0000256" key="7">
    <source>
        <dbReference type="ARBA" id="ARBA00023136"/>
    </source>
</evidence>
<comment type="subcellular location">
    <subcellularLocation>
        <location evidence="1 8">Cell membrane</location>
        <topology evidence="1 8">Multi-pass membrane protein</topology>
    </subcellularLocation>
</comment>
<evidence type="ECO:0000256" key="8">
    <source>
        <dbReference type="RuleBase" id="RU003923"/>
    </source>
</evidence>
<keyword evidence="5 8" id="KW-0812">Transmembrane</keyword>
<feature type="domain" description="Type II secretion system protein GspF" evidence="10">
    <location>
        <begin position="210"/>
        <end position="332"/>
    </location>
</feature>
<dbReference type="InterPro" id="IPR042094">
    <property type="entry name" value="T2SS_GspF_sf"/>
</dbReference>
<evidence type="ECO:0000256" key="9">
    <source>
        <dbReference type="SAM" id="Phobius"/>
    </source>
</evidence>
<gene>
    <name evidence="11" type="ORF">FLK61_29845</name>
</gene>
<dbReference type="InterPro" id="IPR001992">
    <property type="entry name" value="T2SS_GspF/T4SS_PilC_CS"/>
</dbReference>
<dbReference type="EMBL" id="CP041372">
    <property type="protein sequence ID" value="QKS70928.1"/>
    <property type="molecule type" value="Genomic_DNA"/>
</dbReference>
<feature type="transmembrane region" description="Helical" evidence="9">
    <location>
        <begin position="309"/>
        <end position="337"/>
    </location>
</feature>
<evidence type="ECO:0000313" key="12">
    <source>
        <dbReference type="Proteomes" id="UP000318138"/>
    </source>
</evidence>
<dbReference type="InterPro" id="IPR003004">
    <property type="entry name" value="GspF/PilC"/>
</dbReference>
<keyword evidence="4" id="KW-1003">Cell membrane</keyword>
<evidence type="ECO:0000256" key="5">
    <source>
        <dbReference type="ARBA" id="ARBA00022692"/>
    </source>
</evidence>
<dbReference type="PROSITE" id="PS00874">
    <property type="entry name" value="T2SP_F"/>
    <property type="match status" value="1"/>
</dbReference>
<dbReference type="AlphaFoldDB" id="A0A859FDL3"/>
<keyword evidence="6 9" id="KW-1133">Transmembrane helix</keyword>
<organism evidence="11 12">
    <name type="scientific">Paenalkalicoccus suaedae</name>
    <dbReference type="NCBI Taxonomy" id="2592382"/>
    <lineage>
        <taxon>Bacteria</taxon>
        <taxon>Bacillati</taxon>
        <taxon>Bacillota</taxon>
        <taxon>Bacilli</taxon>
        <taxon>Bacillales</taxon>
        <taxon>Bacillaceae</taxon>
        <taxon>Paenalkalicoccus</taxon>
    </lineage>
</organism>
<dbReference type="GO" id="GO:0009306">
    <property type="term" value="P:protein secretion"/>
    <property type="evidence" value="ECO:0007669"/>
    <property type="project" value="InterPro"/>
</dbReference>
<reference evidence="12" key="1">
    <citation type="submission" date="2019-07" db="EMBL/GenBank/DDBJ databases">
        <title>Bacillus alkalisoli sp. nov. isolated from saline soil.</title>
        <authorList>
            <person name="Sun J.-Q."/>
            <person name="Xu L."/>
        </authorList>
    </citation>
    <scope>NUCLEOTIDE SEQUENCE [LARGE SCALE GENOMIC DNA]</scope>
    <source>
        <strain evidence="12">M4U3P1</strain>
    </source>
</reference>
<dbReference type="KEGG" id="psua:FLK61_29845"/>
<comment type="similarity">
    <text evidence="2 8">Belongs to the GSP F family.</text>
</comment>
<feature type="domain" description="Type II secretion system protein GspF" evidence="10">
    <location>
        <begin position="14"/>
        <end position="134"/>
    </location>
</feature>
<feature type="transmembrane region" description="Helical" evidence="9">
    <location>
        <begin position="149"/>
        <end position="179"/>
    </location>
</feature>
<evidence type="ECO:0000256" key="6">
    <source>
        <dbReference type="ARBA" id="ARBA00022989"/>
    </source>
</evidence>
<evidence type="ECO:0000256" key="3">
    <source>
        <dbReference type="ARBA" id="ARBA00022448"/>
    </source>
</evidence>
<keyword evidence="7 9" id="KW-0472">Membrane</keyword>
<dbReference type="InterPro" id="IPR047692">
    <property type="entry name" value="T4P_ComGB"/>
</dbReference>
<dbReference type="PANTHER" id="PTHR30012:SF0">
    <property type="entry name" value="TYPE II SECRETION SYSTEM PROTEIN F-RELATED"/>
    <property type="match status" value="1"/>
</dbReference>
<evidence type="ECO:0000259" key="10">
    <source>
        <dbReference type="Pfam" id="PF00482"/>
    </source>
</evidence>
<keyword evidence="3 8" id="KW-0813">Transport</keyword>
<dbReference type="Gene3D" id="1.20.81.30">
    <property type="entry name" value="Type II secretion system (T2SS), domain F"/>
    <property type="match status" value="2"/>
</dbReference>
<dbReference type="InterPro" id="IPR018076">
    <property type="entry name" value="T2SS_GspF_dom"/>
</dbReference>
<keyword evidence="12" id="KW-1185">Reference proteome</keyword>
<evidence type="ECO:0000256" key="4">
    <source>
        <dbReference type="ARBA" id="ARBA00022475"/>
    </source>
</evidence>